<evidence type="ECO:0000313" key="3">
    <source>
        <dbReference type="Proteomes" id="UP001054945"/>
    </source>
</evidence>
<proteinExistence type="predicted"/>
<reference evidence="2 3" key="1">
    <citation type="submission" date="2021-06" db="EMBL/GenBank/DDBJ databases">
        <title>Caerostris extrusa draft genome.</title>
        <authorList>
            <person name="Kono N."/>
            <person name="Arakawa K."/>
        </authorList>
    </citation>
    <scope>NUCLEOTIDE SEQUENCE [LARGE SCALE GENOMIC DNA]</scope>
</reference>
<sequence length="105" mass="12227">MPPLPPHPHPLYPGGNEQRFDKSRQDTPQIEEKKKERKEEENMWEGGHMSLWFLPAVFMRVEKGSFFFPPSLRNLNPRQRGRKGSTRDDGLIFKQVHSGSSDLII</sequence>
<keyword evidence="3" id="KW-1185">Reference proteome</keyword>
<comment type="caution">
    <text evidence="2">The sequence shown here is derived from an EMBL/GenBank/DDBJ whole genome shotgun (WGS) entry which is preliminary data.</text>
</comment>
<dbReference type="AlphaFoldDB" id="A0AAV4Q8Y0"/>
<evidence type="ECO:0000256" key="1">
    <source>
        <dbReference type="SAM" id="MobiDB-lite"/>
    </source>
</evidence>
<dbReference type="EMBL" id="BPLR01005854">
    <property type="protein sequence ID" value="GIY05530.1"/>
    <property type="molecule type" value="Genomic_DNA"/>
</dbReference>
<name>A0AAV4Q8Y0_CAEEX</name>
<evidence type="ECO:0000313" key="2">
    <source>
        <dbReference type="EMBL" id="GIY05530.1"/>
    </source>
</evidence>
<gene>
    <name evidence="2" type="ORF">CEXT_721411</name>
</gene>
<dbReference type="Proteomes" id="UP001054945">
    <property type="component" value="Unassembled WGS sequence"/>
</dbReference>
<protein>
    <submittedName>
        <fullName evidence="2">Uncharacterized protein</fullName>
    </submittedName>
</protein>
<feature type="compositionally biased region" description="Pro residues" evidence="1">
    <location>
        <begin position="1"/>
        <end position="11"/>
    </location>
</feature>
<accession>A0AAV4Q8Y0</accession>
<organism evidence="2 3">
    <name type="scientific">Caerostris extrusa</name>
    <name type="common">Bark spider</name>
    <name type="synonym">Caerostris bankana</name>
    <dbReference type="NCBI Taxonomy" id="172846"/>
    <lineage>
        <taxon>Eukaryota</taxon>
        <taxon>Metazoa</taxon>
        <taxon>Ecdysozoa</taxon>
        <taxon>Arthropoda</taxon>
        <taxon>Chelicerata</taxon>
        <taxon>Arachnida</taxon>
        <taxon>Araneae</taxon>
        <taxon>Araneomorphae</taxon>
        <taxon>Entelegynae</taxon>
        <taxon>Araneoidea</taxon>
        <taxon>Araneidae</taxon>
        <taxon>Caerostris</taxon>
    </lineage>
</organism>
<feature type="region of interest" description="Disordered" evidence="1">
    <location>
        <begin position="73"/>
        <end position="93"/>
    </location>
</feature>
<feature type="compositionally biased region" description="Basic and acidic residues" evidence="1">
    <location>
        <begin position="18"/>
        <end position="41"/>
    </location>
</feature>
<feature type="region of interest" description="Disordered" evidence="1">
    <location>
        <begin position="1"/>
        <end position="43"/>
    </location>
</feature>